<dbReference type="InterPro" id="IPR013103">
    <property type="entry name" value="RVT_2"/>
</dbReference>
<reference evidence="2" key="1">
    <citation type="journal article" date="2019" name="Sci. Rep.">
        <title>Draft genome of Tanacetum cinerariifolium, the natural source of mosquito coil.</title>
        <authorList>
            <person name="Yamashiro T."/>
            <person name="Shiraishi A."/>
            <person name="Satake H."/>
            <person name="Nakayama K."/>
        </authorList>
    </citation>
    <scope>NUCLEOTIDE SEQUENCE</scope>
</reference>
<dbReference type="Pfam" id="PF07727">
    <property type="entry name" value="RVT_2"/>
    <property type="match status" value="1"/>
</dbReference>
<gene>
    <name evidence="2" type="ORF">Tci_853377</name>
</gene>
<organism evidence="2">
    <name type="scientific">Tanacetum cinerariifolium</name>
    <name type="common">Dalmatian daisy</name>
    <name type="synonym">Chrysanthemum cinerariifolium</name>
    <dbReference type="NCBI Taxonomy" id="118510"/>
    <lineage>
        <taxon>Eukaryota</taxon>
        <taxon>Viridiplantae</taxon>
        <taxon>Streptophyta</taxon>
        <taxon>Embryophyta</taxon>
        <taxon>Tracheophyta</taxon>
        <taxon>Spermatophyta</taxon>
        <taxon>Magnoliopsida</taxon>
        <taxon>eudicotyledons</taxon>
        <taxon>Gunneridae</taxon>
        <taxon>Pentapetalae</taxon>
        <taxon>asterids</taxon>
        <taxon>campanulids</taxon>
        <taxon>Asterales</taxon>
        <taxon>Asteraceae</taxon>
        <taxon>Asteroideae</taxon>
        <taxon>Anthemideae</taxon>
        <taxon>Anthemidinae</taxon>
        <taxon>Tanacetum</taxon>
    </lineage>
</organism>
<comment type="caution">
    <text evidence="2">The sequence shown here is derived from an EMBL/GenBank/DDBJ whole genome shotgun (WGS) entry which is preliminary data.</text>
</comment>
<evidence type="ECO:0000259" key="1">
    <source>
        <dbReference type="Pfam" id="PF07727"/>
    </source>
</evidence>
<name>A0A699R8G1_TANCI</name>
<evidence type="ECO:0000313" key="2">
    <source>
        <dbReference type="EMBL" id="GFC81407.1"/>
    </source>
</evidence>
<sequence length="247" mass="28262">IPLSTAVPLRAFNDGELSYPDPSKYALLDDPLMTHLEDIYASPSEGIFTDSSYDDEGVVTDFNNLETTTRSKVNKNSEAHALVSYIQKQQRNNHKDFQHCLFACFLSQIEPKKISQALEDKSWVDVMQEELLRFQIQKVWILVDLPFEKKAIGTKWVYRNKKDERGVVVRNKARLVAHGHRQEEGIDYDEVFAPVVRIEAISIFLAFASYIGFIVYQMGVKSAFLYGTIDEEVYVSQPPGFVDPKFP</sequence>
<feature type="non-terminal residue" evidence="2">
    <location>
        <position position="1"/>
    </location>
</feature>
<feature type="non-terminal residue" evidence="2">
    <location>
        <position position="247"/>
    </location>
</feature>
<dbReference type="EMBL" id="BKCJ011079655">
    <property type="protein sequence ID" value="GFC81407.1"/>
    <property type="molecule type" value="Genomic_DNA"/>
</dbReference>
<proteinExistence type="predicted"/>
<dbReference type="AlphaFoldDB" id="A0A699R8G1"/>
<feature type="domain" description="Reverse transcriptase Ty1/copia-type" evidence="1">
    <location>
        <begin position="138"/>
        <end position="242"/>
    </location>
</feature>
<protein>
    <submittedName>
        <fullName evidence="2">Putative ribonuclease H-like domain-containing protein</fullName>
    </submittedName>
</protein>
<accession>A0A699R8G1</accession>